<dbReference type="InterPro" id="IPR036909">
    <property type="entry name" value="Cyt_c-like_dom_sf"/>
</dbReference>
<protein>
    <submittedName>
        <fullName evidence="9">Cytochrome c family protein</fullName>
    </submittedName>
</protein>
<dbReference type="Pfam" id="PF00034">
    <property type="entry name" value="Cytochrom_C"/>
    <property type="match status" value="1"/>
</dbReference>
<feature type="domain" description="Cytochrome c" evidence="8">
    <location>
        <begin position="70"/>
        <end position="173"/>
    </location>
</feature>
<dbReference type="GO" id="GO:0009055">
    <property type="term" value="F:electron transfer activity"/>
    <property type="evidence" value="ECO:0007669"/>
    <property type="project" value="InterPro"/>
</dbReference>
<keyword evidence="3 6" id="KW-0479">Metal-binding</keyword>
<dbReference type="InterPro" id="IPR009056">
    <property type="entry name" value="Cyt_c-like_dom"/>
</dbReference>
<evidence type="ECO:0000313" key="10">
    <source>
        <dbReference type="Proteomes" id="UP000292781"/>
    </source>
</evidence>
<dbReference type="Proteomes" id="UP000292781">
    <property type="component" value="Unassembled WGS sequence"/>
</dbReference>
<evidence type="ECO:0000256" key="2">
    <source>
        <dbReference type="ARBA" id="ARBA00022617"/>
    </source>
</evidence>
<proteinExistence type="predicted"/>
<keyword evidence="7" id="KW-0812">Transmembrane</keyword>
<dbReference type="Gene3D" id="1.10.760.10">
    <property type="entry name" value="Cytochrome c-like domain"/>
    <property type="match status" value="1"/>
</dbReference>
<dbReference type="AlphaFoldDB" id="A0A4V2KTA5"/>
<dbReference type="GO" id="GO:0046872">
    <property type="term" value="F:metal ion binding"/>
    <property type="evidence" value="ECO:0007669"/>
    <property type="project" value="UniProtKB-KW"/>
</dbReference>
<keyword evidence="7" id="KW-0472">Membrane</keyword>
<keyword evidence="10" id="KW-1185">Reference proteome</keyword>
<keyword evidence="1" id="KW-0813">Transport</keyword>
<dbReference type="InterPro" id="IPR002327">
    <property type="entry name" value="Cyt_c_1A/1B"/>
</dbReference>
<evidence type="ECO:0000256" key="6">
    <source>
        <dbReference type="PROSITE-ProRule" id="PRU00433"/>
    </source>
</evidence>
<evidence type="ECO:0000313" key="9">
    <source>
        <dbReference type="EMBL" id="TBW36446.1"/>
    </source>
</evidence>
<dbReference type="RefSeq" id="WP_131310203.1">
    <property type="nucleotide sequence ID" value="NZ_SJFN01000020.1"/>
</dbReference>
<keyword evidence="5 6" id="KW-0408">Iron</keyword>
<organism evidence="9 10">
    <name type="scientific">Siculibacillus lacustris</name>
    <dbReference type="NCBI Taxonomy" id="1549641"/>
    <lineage>
        <taxon>Bacteria</taxon>
        <taxon>Pseudomonadati</taxon>
        <taxon>Pseudomonadota</taxon>
        <taxon>Alphaproteobacteria</taxon>
        <taxon>Hyphomicrobiales</taxon>
        <taxon>Ancalomicrobiaceae</taxon>
        <taxon>Siculibacillus</taxon>
    </lineage>
</organism>
<dbReference type="EMBL" id="SJFN01000020">
    <property type="protein sequence ID" value="TBW36446.1"/>
    <property type="molecule type" value="Genomic_DNA"/>
</dbReference>
<feature type="transmembrane region" description="Helical" evidence="7">
    <location>
        <begin position="12"/>
        <end position="32"/>
    </location>
</feature>
<keyword evidence="7" id="KW-1133">Transmembrane helix</keyword>
<evidence type="ECO:0000259" key="8">
    <source>
        <dbReference type="PROSITE" id="PS51007"/>
    </source>
</evidence>
<accession>A0A4V2KTA5</accession>
<dbReference type="PANTHER" id="PTHR11961">
    <property type="entry name" value="CYTOCHROME C"/>
    <property type="match status" value="1"/>
</dbReference>
<dbReference type="PRINTS" id="PR00604">
    <property type="entry name" value="CYTCHRMECIAB"/>
</dbReference>
<name>A0A4V2KTA5_9HYPH</name>
<evidence type="ECO:0000256" key="7">
    <source>
        <dbReference type="SAM" id="Phobius"/>
    </source>
</evidence>
<gene>
    <name evidence="9" type="ORF">EYW49_13995</name>
</gene>
<keyword evidence="2 6" id="KW-0349">Heme</keyword>
<dbReference type="PROSITE" id="PS51007">
    <property type="entry name" value="CYTC"/>
    <property type="match status" value="1"/>
</dbReference>
<sequence length="181" mass="18707">MDFYEVNKFAGALFGAGIWAMAVGMAASFVFAPEMPAKPGFAVAVEGAGGAETAKAAAPATPIEERLKTADAARGQKDFAKCASCHTPEKGAGAKVGPNLWGVVAGPKAHMEGFKYSSGMAERGKAGEKWTFADLDKFLTDPKAFVPGTAMGFAGFKDGADRADVILYLRSLADAPVALPN</sequence>
<keyword evidence="4" id="KW-0249">Electron transport</keyword>
<comment type="caution">
    <text evidence="9">The sequence shown here is derived from an EMBL/GenBank/DDBJ whole genome shotgun (WGS) entry which is preliminary data.</text>
</comment>
<dbReference type="SUPFAM" id="SSF46626">
    <property type="entry name" value="Cytochrome c"/>
    <property type="match status" value="1"/>
</dbReference>
<dbReference type="OrthoDB" id="9805828at2"/>
<dbReference type="GO" id="GO:0020037">
    <property type="term" value="F:heme binding"/>
    <property type="evidence" value="ECO:0007669"/>
    <property type="project" value="InterPro"/>
</dbReference>
<reference evidence="9 10" key="1">
    <citation type="submission" date="2019-02" db="EMBL/GenBank/DDBJ databases">
        <title>Siculibacillus lacustris gen. nov., sp. nov., a new rosette-forming bacterium isolated from a freshwater crater lake (Lake St. Ana, Romania).</title>
        <authorList>
            <person name="Felfoldi T."/>
            <person name="Marton Z."/>
            <person name="Szabo A."/>
            <person name="Mentes A."/>
            <person name="Boka K."/>
            <person name="Marialigeti K."/>
            <person name="Mathe I."/>
            <person name="Koncz M."/>
            <person name="Schumann P."/>
            <person name="Toth E."/>
        </authorList>
    </citation>
    <scope>NUCLEOTIDE SEQUENCE [LARGE SCALE GENOMIC DNA]</scope>
    <source>
        <strain evidence="9 10">SA-279</strain>
    </source>
</reference>
<evidence type="ECO:0000256" key="4">
    <source>
        <dbReference type="ARBA" id="ARBA00022982"/>
    </source>
</evidence>
<evidence type="ECO:0000256" key="5">
    <source>
        <dbReference type="ARBA" id="ARBA00023004"/>
    </source>
</evidence>
<evidence type="ECO:0000256" key="3">
    <source>
        <dbReference type="ARBA" id="ARBA00022723"/>
    </source>
</evidence>
<evidence type="ECO:0000256" key="1">
    <source>
        <dbReference type="ARBA" id="ARBA00022448"/>
    </source>
</evidence>